<reference evidence="1" key="1">
    <citation type="submission" date="2021-06" db="EMBL/GenBank/DDBJ databases">
        <authorList>
            <person name="Hodson N. C."/>
            <person name="Mongue J. A."/>
            <person name="Jaron S. K."/>
        </authorList>
    </citation>
    <scope>NUCLEOTIDE SEQUENCE</scope>
</reference>
<evidence type="ECO:0000313" key="1">
    <source>
        <dbReference type="EMBL" id="CAG7719919.1"/>
    </source>
</evidence>
<gene>
    <name evidence="1" type="ORF">AFUS01_LOCUS9218</name>
</gene>
<dbReference type="InterPro" id="IPR004119">
    <property type="entry name" value="EcKL"/>
</dbReference>
<dbReference type="Pfam" id="PF02958">
    <property type="entry name" value="EcKL"/>
    <property type="match status" value="1"/>
</dbReference>
<comment type="caution">
    <text evidence="1">The sequence shown here is derived from an EMBL/GenBank/DDBJ whole genome shotgun (WGS) entry which is preliminary data.</text>
</comment>
<proteinExistence type="predicted"/>
<dbReference type="EMBL" id="CAJVCH010065713">
    <property type="protein sequence ID" value="CAG7719919.1"/>
    <property type="molecule type" value="Genomic_DNA"/>
</dbReference>
<feature type="non-terminal residue" evidence="1">
    <location>
        <position position="1"/>
    </location>
</feature>
<organism evidence="1 2">
    <name type="scientific">Allacma fusca</name>
    <dbReference type="NCBI Taxonomy" id="39272"/>
    <lineage>
        <taxon>Eukaryota</taxon>
        <taxon>Metazoa</taxon>
        <taxon>Ecdysozoa</taxon>
        <taxon>Arthropoda</taxon>
        <taxon>Hexapoda</taxon>
        <taxon>Collembola</taxon>
        <taxon>Symphypleona</taxon>
        <taxon>Sminthuridae</taxon>
        <taxon>Allacma</taxon>
    </lineage>
</organism>
<name>A0A8J2K4K3_9HEXA</name>
<dbReference type="Proteomes" id="UP000708208">
    <property type="component" value="Unassembled WGS sequence"/>
</dbReference>
<dbReference type="OrthoDB" id="190089at2759"/>
<accession>A0A8J2K4K3</accession>
<feature type="non-terminal residue" evidence="1">
    <location>
        <position position="52"/>
    </location>
</feature>
<evidence type="ECO:0000313" key="2">
    <source>
        <dbReference type="Proteomes" id="UP000708208"/>
    </source>
</evidence>
<dbReference type="AlphaFoldDB" id="A0A8J2K4K3"/>
<sequence length="52" mass="5948">GQTALGHTKDNILKRPLPAVENEKPWNVVLHGDSWGNNMMFRYDEQTGRPVE</sequence>
<protein>
    <submittedName>
        <fullName evidence="1">Uncharacterized protein</fullName>
    </submittedName>
</protein>
<keyword evidence="2" id="KW-1185">Reference proteome</keyword>